<organism evidence="2 3">
    <name type="scientific">Phlyctema vagabunda</name>
    <dbReference type="NCBI Taxonomy" id="108571"/>
    <lineage>
        <taxon>Eukaryota</taxon>
        <taxon>Fungi</taxon>
        <taxon>Dikarya</taxon>
        <taxon>Ascomycota</taxon>
        <taxon>Pezizomycotina</taxon>
        <taxon>Leotiomycetes</taxon>
        <taxon>Helotiales</taxon>
        <taxon>Dermateaceae</taxon>
        <taxon>Phlyctema</taxon>
    </lineage>
</organism>
<proteinExistence type="predicted"/>
<keyword evidence="3" id="KW-1185">Reference proteome</keyword>
<comment type="caution">
    <text evidence="2">The sequence shown here is derived from an EMBL/GenBank/DDBJ whole genome shotgun (WGS) entry which is preliminary data.</text>
</comment>
<feature type="compositionally biased region" description="Acidic residues" evidence="1">
    <location>
        <begin position="279"/>
        <end position="289"/>
    </location>
</feature>
<evidence type="ECO:0000313" key="2">
    <source>
        <dbReference type="EMBL" id="KAL3428489.1"/>
    </source>
</evidence>
<evidence type="ECO:0000256" key="1">
    <source>
        <dbReference type="SAM" id="MobiDB-lite"/>
    </source>
</evidence>
<reference evidence="2 3" key="1">
    <citation type="submission" date="2024-06" db="EMBL/GenBank/DDBJ databases">
        <title>Complete genome of Phlyctema vagabunda strain 19-DSS-EL-015.</title>
        <authorList>
            <person name="Fiorenzani C."/>
        </authorList>
    </citation>
    <scope>NUCLEOTIDE SEQUENCE [LARGE SCALE GENOMIC DNA]</scope>
    <source>
        <strain evidence="2 3">19-DSS-EL-015</strain>
    </source>
</reference>
<gene>
    <name evidence="2" type="ORF">PVAG01_01998</name>
</gene>
<dbReference type="EMBL" id="JBFCZG010000001">
    <property type="protein sequence ID" value="KAL3428489.1"/>
    <property type="molecule type" value="Genomic_DNA"/>
</dbReference>
<protein>
    <submittedName>
        <fullName evidence="2">Uncharacterized protein</fullName>
    </submittedName>
</protein>
<name>A0ABR4PYM4_9HELO</name>
<feature type="region of interest" description="Disordered" evidence="1">
    <location>
        <begin position="270"/>
        <end position="289"/>
    </location>
</feature>
<evidence type="ECO:0000313" key="3">
    <source>
        <dbReference type="Proteomes" id="UP001629113"/>
    </source>
</evidence>
<dbReference type="Proteomes" id="UP001629113">
    <property type="component" value="Unassembled WGS sequence"/>
</dbReference>
<accession>A0ABR4PYM4</accession>
<sequence length="289" mass="32096">MSDSLRVKLAKSKVEPAPDHHWPHWAECVAAIRAGWRMPEPRFPILISANSPISSPEKLQELADLPSVPEVLTTTKMSRFTRSDNVDDGTDTDTVQICHVSYHQQCLITQRTEYDDLCVWFEDMKRITLVILMIKPEAIAASKTSSTPGRSQVEAADKAGSTMPEVRFPIVIGADGPISSPEKLQELADLPSVPEVSWTVQTCIHLDDDEYGIGEGGLQICHVNYDGLLKIRERTESEYLHVWFQNTQRRALLILSIKLEGKAASETASISTQPAAEVYNEDDGVENAV</sequence>